<organism evidence="2 3">
    <name type="scientific">Tanacetum coccineum</name>
    <dbReference type="NCBI Taxonomy" id="301880"/>
    <lineage>
        <taxon>Eukaryota</taxon>
        <taxon>Viridiplantae</taxon>
        <taxon>Streptophyta</taxon>
        <taxon>Embryophyta</taxon>
        <taxon>Tracheophyta</taxon>
        <taxon>Spermatophyta</taxon>
        <taxon>Magnoliopsida</taxon>
        <taxon>eudicotyledons</taxon>
        <taxon>Gunneridae</taxon>
        <taxon>Pentapetalae</taxon>
        <taxon>asterids</taxon>
        <taxon>campanulids</taxon>
        <taxon>Asterales</taxon>
        <taxon>Asteraceae</taxon>
        <taxon>Asteroideae</taxon>
        <taxon>Anthemideae</taxon>
        <taxon>Anthemidinae</taxon>
        <taxon>Tanacetum</taxon>
    </lineage>
</organism>
<proteinExistence type="predicted"/>
<gene>
    <name evidence="2" type="ORF">Tco_0925858</name>
</gene>
<evidence type="ECO:0000313" key="2">
    <source>
        <dbReference type="EMBL" id="GJT35439.1"/>
    </source>
</evidence>
<keyword evidence="3" id="KW-1185">Reference proteome</keyword>
<reference evidence="2" key="2">
    <citation type="submission" date="2022-01" db="EMBL/GenBank/DDBJ databases">
        <authorList>
            <person name="Yamashiro T."/>
            <person name="Shiraishi A."/>
            <person name="Satake H."/>
            <person name="Nakayama K."/>
        </authorList>
    </citation>
    <scope>NUCLEOTIDE SEQUENCE</scope>
</reference>
<feature type="coiled-coil region" evidence="1">
    <location>
        <begin position="39"/>
        <end position="80"/>
    </location>
</feature>
<protein>
    <submittedName>
        <fullName evidence="2">Uncharacterized protein</fullName>
    </submittedName>
</protein>
<keyword evidence="1" id="KW-0175">Coiled coil</keyword>
<reference evidence="2" key="1">
    <citation type="journal article" date="2022" name="Int. J. Mol. Sci.">
        <title>Draft Genome of Tanacetum Coccineum: Genomic Comparison of Closely Related Tanacetum-Family Plants.</title>
        <authorList>
            <person name="Yamashiro T."/>
            <person name="Shiraishi A."/>
            <person name="Nakayama K."/>
            <person name="Satake H."/>
        </authorList>
    </citation>
    <scope>NUCLEOTIDE SEQUENCE</scope>
</reference>
<comment type="caution">
    <text evidence="2">The sequence shown here is derived from an EMBL/GenBank/DDBJ whole genome shotgun (WGS) entry which is preliminary data.</text>
</comment>
<dbReference type="Proteomes" id="UP001151760">
    <property type="component" value="Unassembled WGS sequence"/>
</dbReference>
<evidence type="ECO:0000256" key="1">
    <source>
        <dbReference type="SAM" id="Coils"/>
    </source>
</evidence>
<sequence>MEYDFDVSTAEGFTTANVPVTTASAFISTASATSEKKSKKQLEQERLGHEEAIRLQEQINEEENQRIGKDAEIAKQLQEEFDKARQE</sequence>
<name>A0ABQ5DF40_9ASTR</name>
<evidence type="ECO:0000313" key="3">
    <source>
        <dbReference type="Proteomes" id="UP001151760"/>
    </source>
</evidence>
<dbReference type="EMBL" id="BQNB010015050">
    <property type="protein sequence ID" value="GJT35439.1"/>
    <property type="molecule type" value="Genomic_DNA"/>
</dbReference>
<accession>A0ABQ5DF40</accession>